<dbReference type="GO" id="GO:0005829">
    <property type="term" value="C:cytosol"/>
    <property type="evidence" value="ECO:0007669"/>
    <property type="project" value="TreeGrafter"/>
</dbReference>
<evidence type="ECO:0000256" key="4">
    <source>
        <dbReference type="ARBA" id="ARBA00022694"/>
    </source>
</evidence>
<dbReference type="Gene3D" id="3.20.20.105">
    <property type="entry name" value="Queuine tRNA-ribosyltransferase-like"/>
    <property type="match status" value="1"/>
</dbReference>
<feature type="binding site" evidence="7">
    <location>
        <position position="340"/>
    </location>
    <ligand>
        <name>Zn(2+)</name>
        <dbReference type="ChEBI" id="CHEBI:29105"/>
    </ligand>
</feature>
<dbReference type="GO" id="GO:0046872">
    <property type="term" value="F:metal ion binding"/>
    <property type="evidence" value="ECO:0007669"/>
    <property type="project" value="UniProtKB-KW"/>
</dbReference>
<feature type="binding site" evidence="7">
    <location>
        <position position="221"/>
    </location>
    <ligand>
        <name>substrate</name>
    </ligand>
</feature>
<dbReference type="AlphaFoldDB" id="A0A916X4G0"/>
<dbReference type="GO" id="GO:0008479">
    <property type="term" value="F:tRNA-guanosine(34) queuine transglycosylase activity"/>
    <property type="evidence" value="ECO:0007669"/>
    <property type="project" value="UniProtKB-UniRule"/>
</dbReference>
<feature type="binding site" evidence="7">
    <location>
        <begin position="93"/>
        <end position="97"/>
    </location>
    <ligand>
        <name>substrate</name>
    </ligand>
</feature>
<dbReference type="SUPFAM" id="SSF51713">
    <property type="entry name" value="tRNA-guanine transglycosylase"/>
    <property type="match status" value="1"/>
</dbReference>
<comment type="similarity">
    <text evidence="7">Belongs to the queuine tRNA-ribosyltransferase family.</text>
</comment>
<dbReference type="RefSeq" id="WP_188770663.1">
    <property type="nucleotide sequence ID" value="NZ_BMHK01000010.1"/>
</dbReference>
<comment type="pathway">
    <text evidence="1 7">tRNA modification; tRNA-queuosine biosynthesis.</text>
</comment>
<dbReference type="GO" id="GO:0008616">
    <property type="term" value="P:tRNA queuosine(34) biosynthetic process"/>
    <property type="evidence" value="ECO:0007669"/>
    <property type="project" value="UniProtKB-UniRule"/>
</dbReference>
<dbReference type="EC" id="2.4.2.29" evidence="7"/>
<accession>A0A916X4G0</accession>
<evidence type="ECO:0000256" key="6">
    <source>
        <dbReference type="ARBA" id="ARBA00050112"/>
    </source>
</evidence>
<feature type="region of interest" description="RNA binding" evidence="7">
    <location>
        <begin position="252"/>
        <end position="258"/>
    </location>
</feature>
<dbReference type="NCBIfam" id="TIGR00430">
    <property type="entry name" value="Q_tRNA_tgt"/>
    <property type="match status" value="1"/>
</dbReference>
<evidence type="ECO:0000256" key="5">
    <source>
        <dbReference type="ARBA" id="ARBA00022785"/>
    </source>
</evidence>
<feature type="active site" description="Proton acceptor" evidence="7">
    <location>
        <position position="93"/>
    </location>
</feature>
<organism evidence="9 10">
    <name type="scientific">Novosphingobium endophyticum</name>
    <dbReference type="NCBI Taxonomy" id="1955250"/>
    <lineage>
        <taxon>Bacteria</taxon>
        <taxon>Pseudomonadati</taxon>
        <taxon>Pseudomonadota</taxon>
        <taxon>Alphaproteobacteria</taxon>
        <taxon>Sphingomonadales</taxon>
        <taxon>Sphingomonadaceae</taxon>
        <taxon>Novosphingobium</taxon>
    </lineage>
</organism>
<feature type="domain" description="tRNA-guanine(15) transglycosylase-like" evidence="8">
    <location>
        <begin position="15"/>
        <end position="372"/>
    </location>
</feature>
<dbReference type="InterPro" id="IPR004803">
    <property type="entry name" value="TGT"/>
</dbReference>
<evidence type="ECO:0000313" key="9">
    <source>
        <dbReference type="EMBL" id="GGB99891.1"/>
    </source>
</evidence>
<evidence type="ECO:0000256" key="7">
    <source>
        <dbReference type="HAMAP-Rule" id="MF_00168"/>
    </source>
</evidence>
<gene>
    <name evidence="7 9" type="primary">tgt</name>
    <name evidence="9" type="ORF">GCM10011494_17950</name>
</gene>
<comment type="cofactor">
    <cofactor evidence="7">
        <name>Zn(2+)</name>
        <dbReference type="ChEBI" id="CHEBI:29105"/>
    </cofactor>
    <text evidence="7">Binds 1 zinc ion per subunit.</text>
</comment>
<feature type="binding site" evidence="7">
    <location>
        <position position="194"/>
    </location>
    <ligand>
        <name>substrate</name>
    </ligand>
</feature>
<keyword evidence="10" id="KW-1185">Reference proteome</keyword>
<feature type="active site" description="Nucleophile" evidence="7">
    <location>
        <position position="271"/>
    </location>
</feature>
<dbReference type="InterPro" id="IPR002616">
    <property type="entry name" value="tRNA_ribo_trans-like"/>
</dbReference>
<dbReference type="EMBL" id="BMHK01000010">
    <property type="protein sequence ID" value="GGB99891.1"/>
    <property type="molecule type" value="Genomic_DNA"/>
</dbReference>
<feature type="region of interest" description="RNA binding; important for wobble base 34 recognition" evidence="7">
    <location>
        <begin position="276"/>
        <end position="280"/>
    </location>
</feature>
<evidence type="ECO:0000256" key="3">
    <source>
        <dbReference type="ARBA" id="ARBA00022679"/>
    </source>
</evidence>
<feature type="binding site" evidence="7">
    <location>
        <position position="311"/>
    </location>
    <ligand>
        <name>Zn(2+)</name>
        <dbReference type="ChEBI" id="CHEBI:29105"/>
    </ligand>
</feature>
<sequence length="375" mass="41599">MNPRFEFTLHATDGKARTGVIRMRRGEIRTPAFMPVGTAATVKAMKPESVRAAGADIILGNTYHLMLRPGGERVARLGGLHKFMNWGRPILTDSGGYQVMSLSDLRKITEEGVTFASHLDGSRHLLTPERSMEIQRLLGSDIVMCFDECPKIDQGRDQIARSMEMSMRWARRSRDGFDSGGEHAENAALFGIQQGALDEGLRKASADALHDIGFDGYAIGGLAVGEGQEAMFATLDFAPGQLPADRPRYLMGVGKPDDLVGAVERGVDMFDCVLPTRSGRNGQAFTWSGPLNMRNARHAEDTSPIDERCACPTCHTYSRAYVHHLIRSGEILGAMLLTEHNVSFYQQLMQAMRDVIAESRFQAFARDFRRDYLRK</sequence>
<feature type="binding site" evidence="7">
    <location>
        <position position="314"/>
    </location>
    <ligand>
        <name>Zn(2+)</name>
        <dbReference type="ChEBI" id="CHEBI:29105"/>
    </ligand>
</feature>
<feature type="binding site" evidence="7">
    <location>
        <position position="309"/>
    </location>
    <ligand>
        <name>Zn(2+)</name>
        <dbReference type="ChEBI" id="CHEBI:29105"/>
    </ligand>
</feature>
<name>A0A916X4G0_9SPHN</name>
<dbReference type="PANTHER" id="PTHR46499:SF1">
    <property type="entry name" value="QUEUINE TRNA-RIBOSYLTRANSFERASE"/>
    <property type="match status" value="1"/>
</dbReference>
<keyword evidence="4 7" id="KW-0819">tRNA processing</keyword>
<evidence type="ECO:0000256" key="2">
    <source>
        <dbReference type="ARBA" id="ARBA00022676"/>
    </source>
</evidence>
<dbReference type="InterPro" id="IPR050076">
    <property type="entry name" value="ArchSynthase1/Queuine_TRR"/>
</dbReference>
<dbReference type="FunFam" id="3.20.20.105:FF:000001">
    <property type="entry name" value="Queuine tRNA-ribosyltransferase"/>
    <property type="match status" value="1"/>
</dbReference>
<keyword evidence="5 7" id="KW-0671">Queuosine biosynthesis</keyword>
<dbReference type="PANTHER" id="PTHR46499">
    <property type="entry name" value="QUEUINE TRNA-RIBOSYLTRANSFERASE"/>
    <property type="match status" value="1"/>
</dbReference>
<reference evidence="9" key="2">
    <citation type="submission" date="2020-09" db="EMBL/GenBank/DDBJ databases">
        <authorList>
            <person name="Sun Q."/>
            <person name="Zhou Y."/>
        </authorList>
    </citation>
    <scope>NUCLEOTIDE SEQUENCE</scope>
    <source>
        <strain evidence="9">CGMCC 1.15095</strain>
    </source>
</reference>
<dbReference type="Proteomes" id="UP000608154">
    <property type="component" value="Unassembled WGS sequence"/>
</dbReference>
<comment type="caution">
    <text evidence="9">The sequence shown here is derived from an EMBL/GenBank/DDBJ whole genome shotgun (WGS) entry which is preliminary data.</text>
</comment>
<keyword evidence="7" id="KW-0479">Metal-binding</keyword>
<keyword evidence="7" id="KW-0862">Zinc</keyword>
<comment type="catalytic activity">
    <reaction evidence="6 7">
        <text>7-aminomethyl-7-carbaguanine + guanosine(34) in tRNA = 7-aminomethyl-7-carbaguanosine(34) in tRNA + guanine</text>
        <dbReference type="Rhea" id="RHEA:24104"/>
        <dbReference type="Rhea" id="RHEA-COMP:10341"/>
        <dbReference type="Rhea" id="RHEA-COMP:10342"/>
        <dbReference type="ChEBI" id="CHEBI:16235"/>
        <dbReference type="ChEBI" id="CHEBI:58703"/>
        <dbReference type="ChEBI" id="CHEBI:74269"/>
        <dbReference type="ChEBI" id="CHEBI:82833"/>
        <dbReference type="EC" id="2.4.2.29"/>
    </reaction>
</comment>
<evidence type="ECO:0000259" key="8">
    <source>
        <dbReference type="Pfam" id="PF01702"/>
    </source>
</evidence>
<dbReference type="Pfam" id="PF01702">
    <property type="entry name" value="TGT"/>
    <property type="match status" value="1"/>
</dbReference>
<comment type="function">
    <text evidence="7">Catalyzes the base-exchange of a guanine (G) residue with the queuine precursor 7-aminomethyl-7-deazaguanine (PreQ1) at position 34 (anticodon wobble position) in tRNAs with GU(N) anticodons (tRNA-Asp, -Asn, -His and -Tyr). Catalysis occurs through a double-displacement mechanism. The nucleophile active site attacks the C1' of nucleotide 34 to detach the guanine base from the RNA, forming a covalent enzyme-RNA intermediate. The proton acceptor active site deprotonates the incoming PreQ1, allowing a nucleophilic attack on the C1' of the ribose to form the product. After dissociation, two additional enzymatic reactions on the tRNA convert PreQ1 to queuine (Q), resulting in the hypermodified nucleoside queuosine (7-(((4,5-cis-dihydroxy-2-cyclopenten-1-yl)amino)methyl)-7-deazaguanosine).</text>
</comment>
<keyword evidence="2 7" id="KW-0328">Glycosyltransferase</keyword>
<protein>
    <recommendedName>
        <fullName evidence="7">Queuine tRNA-ribosyltransferase</fullName>
        <ecNumber evidence="7">2.4.2.29</ecNumber>
    </recommendedName>
    <alternativeName>
        <fullName evidence="7">Guanine insertion enzyme</fullName>
    </alternativeName>
    <alternativeName>
        <fullName evidence="7">tRNA-guanine transglycosylase</fullName>
    </alternativeName>
</protein>
<proteinExistence type="inferred from homology"/>
<evidence type="ECO:0000256" key="1">
    <source>
        <dbReference type="ARBA" id="ARBA00004691"/>
    </source>
</evidence>
<dbReference type="InterPro" id="IPR036511">
    <property type="entry name" value="TGT-like_sf"/>
</dbReference>
<dbReference type="HAMAP" id="MF_00168">
    <property type="entry name" value="Q_tRNA_Tgt"/>
    <property type="match status" value="1"/>
</dbReference>
<dbReference type="NCBIfam" id="TIGR00449">
    <property type="entry name" value="tgt_general"/>
    <property type="match status" value="1"/>
</dbReference>
<evidence type="ECO:0000313" key="10">
    <source>
        <dbReference type="Proteomes" id="UP000608154"/>
    </source>
</evidence>
<feature type="binding site" evidence="7">
    <location>
        <position position="147"/>
    </location>
    <ligand>
        <name>substrate</name>
    </ligand>
</feature>
<comment type="subunit">
    <text evidence="7">Homodimer. Within each dimer, one monomer is responsible for RNA recognition and catalysis, while the other monomer binds to the replacement base PreQ1.</text>
</comment>
<reference evidence="9" key="1">
    <citation type="journal article" date="2014" name="Int. J. Syst. Evol. Microbiol.">
        <title>Complete genome sequence of Corynebacterium casei LMG S-19264T (=DSM 44701T), isolated from a smear-ripened cheese.</title>
        <authorList>
            <consortium name="US DOE Joint Genome Institute (JGI-PGF)"/>
            <person name="Walter F."/>
            <person name="Albersmeier A."/>
            <person name="Kalinowski J."/>
            <person name="Ruckert C."/>
        </authorList>
    </citation>
    <scope>NUCLEOTIDE SEQUENCE</scope>
    <source>
        <strain evidence="9">CGMCC 1.15095</strain>
    </source>
</reference>
<keyword evidence="3 7" id="KW-0808">Transferase</keyword>